<keyword evidence="4 9" id="KW-0418">Kinase</keyword>
<keyword evidence="3" id="KW-0547">Nucleotide-binding</keyword>
<organism evidence="9">
    <name type="scientific">metagenome</name>
    <dbReference type="NCBI Taxonomy" id="256318"/>
    <lineage>
        <taxon>unclassified sequences</taxon>
        <taxon>metagenomes</taxon>
    </lineage>
</organism>
<dbReference type="SUPFAM" id="SSF142764">
    <property type="entry name" value="YgbK-like"/>
    <property type="match status" value="1"/>
</dbReference>
<dbReference type="GO" id="GO:0005524">
    <property type="term" value="F:ATP binding"/>
    <property type="evidence" value="ECO:0007669"/>
    <property type="project" value="UniProtKB-KW"/>
</dbReference>
<dbReference type="AlphaFoldDB" id="A0A380TDM2"/>
<dbReference type="GO" id="GO:0016301">
    <property type="term" value="F:kinase activity"/>
    <property type="evidence" value="ECO:0007669"/>
    <property type="project" value="UniProtKB-KW"/>
</dbReference>
<evidence type="ECO:0000259" key="7">
    <source>
        <dbReference type="Pfam" id="PF07005"/>
    </source>
</evidence>
<feature type="domain" description="Four-carbon acid sugar kinase nucleotide binding" evidence="8">
    <location>
        <begin position="256"/>
        <end position="420"/>
    </location>
</feature>
<evidence type="ECO:0000256" key="4">
    <source>
        <dbReference type="ARBA" id="ARBA00022777"/>
    </source>
</evidence>
<evidence type="ECO:0000259" key="8">
    <source>
        <dbReference type="Pfam" id="PF17042"/>
    </source>
</evidence>
<dbReference type="Gene3D" id="3.40.980.20">
    <property type="entry name" value="Four-carbon acid sugar kinase, nucleotide binding domain"/>
    <property type="match status" value="1"/>
</dbReference>
<dbReference type="Pfam" id="PF07005">
    <property type="entry name" value="SBD_N"/>
    <property type="match status" value="1"/>
</dbReference>
<dbReference type="InterPro" id="IPR031475">
    <property type="entry name" value="NBD_C"/>
</dbReference>
<keyword evidence="5" id="KW-0067">ATP-binding</keyword>
<dbReference type="InterPro" id="IPR042213">
    <property type="entry name" value="NBD_C_sf"/>
</dbReference>
<feature type="domain" description="Four-carbon acid sugar kinase N-terminal" evidence="7">
    <location>
        <begin position="16"/>
        <end position="235"/>
    </location>
</feature>
<evidence type="ECO:0000256" key="5">
    <source>
        <dbReference type="ARBA" id="ARBA00022840"/>
    </source>
</evidence>
<keyword evidence="2 9" id="KW-0808">Transferase</keyword>
<dbReference type="EMBL" id="UIDG01000223">
    <property type="protein sequence ID" value="SUS06570.1"/>
    <property type="molecule type" value="Genomic_DNA"/>
</dbReference>
<comment type="similarity">
    <text evidence="1">Belongs to the four-carbon acid sugar kinase family.</text>
</comment>
<reference evidence="9" key="1">
    <citation type="submission" date="2018-07" db="EMBL/GenBank/DDBJ databases">
        <authorList>
            <person name="Quirk P.G."/>
            <person name="Krulwich T.A."/>
        </authorList>
    </citation>
    <scope>NUCLEOTIDE SEQUENCE</scope>
</reference>
<protein>
    <submittedName>
        <fullName evidence="9">Putative D-erythronate kinase</fullName>
        <ecNumber evidence="9">2.7.1.-</ecNumber>
    </submittedName>
</protein>
<name>A0A380TDM2_9ZZZZ</name>
<gene>
    <name evidence="9" type="ORF">DF3PB_30023</name>
</gene>
<dbReference type="InterPro" id="IPR010737">
    <property type="entry name" value="4-carb_acid_sugar_kinase_N"/>
</dbReference>
<proteinExistence type="inferred from homology"/>
<evidence type="ECO:0000256" key="1">
    <source>
        <dbReference type="ARBA" id="ARBA00005715"/>
    </source>
</evidence>
<accession>A0A380TDM2</accession>
<evidence type="ECO:0000256" key="3">
    <source>
        <dbReference type="ARBA" id="ARBA00022741"/>
    </source>
</evidence>
<evidence type="ECO:0000256" key="6">
    <source>
        <dbReference type="ARBA" id="ARBA00023277"/>
    </source>
</evidence>
<dbReference type="Pfam" id="PF17042">
    <property type="entry name" value="NBD_C"/>
    <property type="match status" value="1"/>
</dbReference>
<dbReference type="EC" id="2.7.1.-" evidence="9"/>
<evidence type="ECO:0000256" key="2">
    <source>
        <dbReference type="ARBA" id="ARBA00022679"/>
    </source>
</evidence>
<keyword evidence="6" id="KW-0119">Carbohydrate metabolism</keyword>
<evidence type="ECO:0000313" key="9">
    <source>
        <dbReference type="EMBL" id="SUS06570.1"/>
    </source>
</evidence>
<sequence length="436" mass="45051">MREERLSPAPRPHTRIAVIADDLSGGMVTGVQFAPLGLRPTVMAAGHTVVRGAERLGHVIPVWDTASRADVPEVAYAKVRTATRAALGLGVNFFYKQADSQLRGNLGAEVKAVIDETGARGVLCCFANPDIGRITVGGQHLANGQRVQFGPAGEDAITPVRESYVPAVLAAQVEYPIVRIDQAVVGLGPAAVVAAIRAALQGTGPVVLAGDAATLKDLVTLAAAAIESGLIAASGSYGLAWGIAEVLKRTGGGGTLVLAGSTTALVRTQVESLSKRPSTCVLLLRPEDALAGRIDWVTTRALTEIQEGRDVAIVSPGDPDSVRAAFELGRKMGLAPKEVHRCIASALGEIAHQVLSHATDGQVQGLIATGGDIACATLHRLAQAVELTDQPIAGAAAGLLSESRIPFIAKSGACGGPDGLGDLLNYLRRRSFISTH</sequence>
<dbReference type="Gene3D" id="3.40.50.10840">
    <property type="entry name" value="Putative sugar-binding, N-terminal domain"/>
    <property type="match status" value="1"/>
</dbReference>
<dbReference type="InterPro" id="IPR037051">
    <property type="entry name" value="4-carb_acid_sugar_kinase_N_sf"/>
</dbReference>